<feature type="non-terminal residue" evidence="1">
    <location>
        <position position="1"/>
    </location>
</feature>
<reference evidence="1" key="1">
    <citation type="journal article" date="2012" name="Proc. Natl. Acad. Sci. U.S.A.">
        <title>Antigenic diversity is generated by distinct evolutionary mechanisms in African trypanosome species.</title>
        <authorList>
            <person name="Jackson A.P."/>
            <person name="Berry A."/>
            <person name="Aslett M."/>
            <person name="Allison H.C."/>
            <person name="Burton P."/>
            <person name="Vavrova-Anderson J."/>
            <person name="Brown R."/>
            <person name="Browne H."/>
            <person name="Corton N."/>
            <person name="Hauser H."/>
            <person name="Gamble J."/>
            <person name="Gilderthorp R."/>
            <person name="Marcello L."/>
            <person name="McQuillan J."/>
            <person name="Otto T.D."/>
            <person name="Quail M.A."/>
            <person name="Sanders M.J."/>
            <person name="van Tonder A."/>
            <person name="Ginger M.L."/>
            <person name="Field M.C."/>
            <person name="Barry J.D."/>
            <person name="Hertz-Fowler C."/>
            <person name="Berriman M."/>
        </authorList>
    </citation>
    <scope>NUCLEOTIDE SEQUENCE</scope>
    <source>
        <strain evidence="1">IL3000</strain>
    </source>
</reference>
<name>G0URG3_TRYCI</name>
<evidence type="ECO:0000313" key="1">
    <source>
        <dbReference type="EMBL" id="CCC91975.1"/>
    </source>
</evidence>
<accession>G0URG3</accession>
<dbReference type="AlphaFoldDB" id="G0URG3"/>
<organism evidence="1">
    <name type="scientific">Trypanosoma congolense (strain IL3000)</name>
    <dbReference type="NCBI Taxonomy" id="1068625"/>
    <lineage>
        <taxon>Eukaryota</taxon>
        <taxon>Discoba</taxon>
        <taxon>Euglenozoa</taxon>
        <taxon>Kinetoplastea</taxon>
        <taxon>Metakinetoplastina</taxon>
        <taxon>Trypanosomatida</taxon>
        <taxon>Trypanosomatidae</taxon>
        <taxon>Trypanosoma</taxon>
        <taxon>Nannomonas</taxon>
    </lineage>
</organism>
<dbReference type="EMBL" id="HE575321">
    <property type="protein sequence ID" value="CCC91975.1"/>
    <property type="molecule type" value="Genomic_DNA"/>
</dbReference>
<dbReference type="VEuPathDB" id="TriTrypDB:TcIL3000_8_1940"/>
<sequence length="135" mass="14849">LGILSPKNPSMSLHSVLVRVTGLKEVMLHLGMQLNSFRAHFLLHLPCCLNSPQFMQPSPGTLSSDSSFNAVSSPAMVIDRNSLGNALCTRIGGPLLFSSTFQYTSVQVYVSTSFWGRQWMVLHRQHRRDVGGCGT</sequence>
<protein>
    <submittedName>
        <fullName evidence="1">Uncharacterized protein TCIL3000_8_1940</fullName>
    </submittedName>
</protein>
<gene>
    <name evidence="1" type="ORF">TCIL3000_8_1940</name>
</gene>
<proteinExistence type="predicted"/>